<accession>A0A383EPZ2</accession>
<organism evidence="1">
    <name type="scientific">marine metagenome</name>
    <dbReference type="NCBI Taxonomy" id="408172"/>
    <lineage>
        <taxon>unclassified sequences</taxon>
        <taxon>metagenomes</taxon>
        <taxon>ecological metagenomes</taxon>
    </lineage>
</organism>
<feature type="non-terminal residue" evidence="1">
    <location>
        <position position="1"/>
    </location>
</feature>
<dbReference type="EMBL" id="UINC01227328">
    <property type="protein sequence ID" value="SVE58158.1"/>
    <property type="molecule type" value="Genomic_DNA"/>
</dbReference>
<reference evidence="1" key="1">
    <citation type="submission" date="2018-05" db="EMBL/GenBank/DDBJ databases">
        <authorList>
            <person name="Lanie J.A."/>
            <person name="Ng W.-L."/>
            <person name="Kazmierczak K.M."/>
            <person name="Andrzejewski T.M."/>
            <person name="Davidsen T.M."/>
            <person name="Wayne K.J."/>
            <person name="Tettelin H."/>
            <person name="Glass J.I."/>
            <person name="Rusch D."/>
            <person name="Podicherti R."/>
            <person name="Tsui H.-C.T."/>
            <person name="Winkler M.E."/>
        </authorList>
    </citation>
    <scope>NUCLEOTIDE SEQUENCE</scope>
</reference>
<feature type="non-terminal residue" evidence="1">
    <location>
        <position position="34"/>
    </location>
</feature>
<evidence type="ECO:0000313" key="1">
    <source>
        <dbReference type="EMBL" id="SVE58158.1"/>
    </source>
</evidence>
<proteinExistence type="predicted"/>
<dbReference type="AlphaFoldDB" id="A0A383EPZ2"/>
<gene>
    <name evidence="1" type="ORF">METZ01_LOCUS511012</name>
</gene>
<name>A0A383EPZ2_9ZZZZ</name>
<protein>
    <submittedName>
        <fullName evidence="1">Uncharacterized protein</fullName>
    </submittedName>
</protein>
<sequence>CALSAGQLWVEILKHAKKHFNFPECLWENIYWII</sequence>